<dbReference type="Proteomes" id="UP001221142">
    <property type="component" value="Unassembled WGS sequence"/>
</dbReference>
<dbReference type="AlphaFoldDB" id="A0AAD7FHT7"/>
<gene>
    <name evidence="1" type="ORF">FB45DRAFT_1030981</name>
</gene>
<evidence type="ECO:0000313" key="1">
    <source>
        <dbReference type="EMBL" id="KAJ7624861.1"/>
    </source>
</evidence>
<evidence type="ECO:0000313" key="2">
    <source>
        <dbReference type="Proteomes" id="UP001221142"/>
    </source>
</evidence>
<name>A0AAD7FHT7_9AGAR</name>
<keyword evidence="2" id="KW-1185">Reference proteome</keyword>
<organism evidence="1 2">
    <name type="scientific">Roridomyces roridus</name>
    <dbReference type="NCBI Taxonomy" id="1738132"/>
    <lineage>
        <taxon>Eukaryota</taxon>
        <taxon>Fungi</taxon>
        <taxon>Dikarya</taxon>
        <taxon>Basidiomycota</taxon>
        <taxon>Agaricomycotina</taxon>
        <taxon>Agaricomycetes</taxon>
        <taxon>Agaricomycetidae</taxon>
        <taxon>Agaricales</taxon>
        <taxon>Marasmiineae</taxon>
        <taxon>Mycenaceae</taxon>
        <taxon>Roridomyces</taxon>
    </lineage>
</organism>
<protein>
    <submittedName>
        <fullName evidence="1">Uncharacterized protein</fullName>
    </submittedName>
</protein>
<comment type="caution">
    <text evidence="1">The sequence shown here is derived from an EMBL/GenBank/DDBJ whole genome shotgun (WGS) entry which is preliminary data.</text>
</comment>
<reference evidence="1" key="1">
    <citation type="submission" date="2023-03" db="EMBL/GenBank/DDBJ databases">
        <title>Massive genome expansion in bonnet fungi (Mycena s.s.) driven by repeated elements and novel gene families across ecological guilds.</title>
        <authorList>
            <consortium name="Lawrence Berkeley National Laboratory"/>
            <person name="Harder C.B."/>
            <person name="Miyauchi S."/>
            <person name="Viragh M."/>
            <person name="Kuo A."/>
            <person name="Thoen E."/>
            <person name="Andreopoulos B."/>
            <person name="Lu D."/>
            <person name="Skrede I."/>
            <person name="Drula E."/>
            <person name="Henrissat B."/>
            <person name="Morin E."/>
            <person name="Kohler A."/>
            <person name="Barry K."/>
            <person name="LaButti K."/>
            <person name="Morin E."/>
            <person name="Salamov A."/>
            <person name="Lipzen A."/>
            <person name="Mereny Z."/>
            <person name="Hegedus B."/>
            <person name="Baldrian P."/>
            <person name="Stursova M."/>
            <person name="Weitz H."/>
            <person name="Taylor A."/>
            <person name="Grigoriev I.V."/>
            <person name="Nagy L.G."/>
            <person name="Martin F."/>
            <person name="Kauserud H."/>
        </authorList>
    </citation>
    <scope>NUCLEOTIDE SEQUENCE</scope>
    <source>
        <strain evidence="1">9284</strain>
    </source>
</reference>
<accession>A0AAD7FHT7</accession>
<sequence length="66" mass="7455">MFRAPVVQFALPDSVKEHKANLLPSSTEIQEKYRAAFGGLAWLVARQLRRSRFVASAAWPSIARKK</sequence>
<proteinExistence type="predicted"/>
<dbReference type="EMBL" id="JARKIF010000013">
    <property type="protein sequence ID" value="KAJ7624861.1"/>
    <property type="molecule type" value="Genomic_DNA"/>
</dbReference>